<dbReference type="PANTHER" id="PTHR12542:SF95">
    <property type="entry name" value="EXOCYST SUBUNIT EXO70 FAMILY PROTEIN"/>
    <property type="match status" value="1"/>
</dbReference>
<keyword evidence="3" id="KW-0268">Exocytosis</keyword>
<dbReference type="Pfam" id="PF03081">
    <property type="entry name" value="Exo70_C"/>
    <property type="match status" value="1"/>
</dbReference>
<evidence type="ECO:0000313" key="5">
    <source>
        <dbReference type="EMBL" id="CAL1386814.1"/>
    </source>
</evidence>
<dbReference type="GO" id="GO:0006887">
    <property type="term" value="P:exocytosis"/>
    <property type="evidence" value="ECO:0007669"/>
    <property type="project" value="UniProtKB-KW"/>
</dbReference>
<evidence type="ECO:0000256" key="3">
    <source>
        <dbReference type="RuleBase" id="RU365026"/>
    </source>
</evidence>
<accession>A0AAV2ELV8</accession>
<dbReference type="Gene3D" id="1.20.1280.170">
    <property type="entry name" value="Exocyst complex component Exo70"/>
    <property type="match status" value="1"/>
</dbReference>
<dbReference type="GO" id="GO:0005546">
    <property type="term" value="F:phosphatidylinositol-4,5-bisphosphate binding"/>
    <property type="evidence" value="ECO:0007669"/>
    <property type="project" value="InterPro"/>
</dbReference>
<dbReference type="EMBL" id="OZ034818">
    <property type="protein sequence ID" value="CAL1386814.1"/>
    <property type="molecule type" value="Genomic_DNA"/>
</dbReference>
<dbReference type="InterPro" id="IPR046364">
    <property type="entry name" value="Exo70_C"/>
</dbReference>
<organism evidence="5 6">
    <name type="scientific">Linum trigynum</name>
    <dbReference type="NCBI Taxonomy" id="586398"/>
    <lineage>
        <taxon>Eukaryota</taxon>
        <taxon>Viridiplantae</taxon>
        <taxon>Streptophyta</taxon>
        <taxon>Embryophyta</taxon>
        <taxon>Tracheophyta</taxon>
        <taxon>Spermatophyta</taxon>
        <taxon>Magnoliopsida</taxon>
        <taxon>eudicotyledons</taxon>
        <taxon>Gunneridae</taxon>
        <taxon>Pentapetalae</taxon>
        <taxon>rosids</taxon>
        <taxon>fabids</taxon>
        <taxon>Malpighiales</taxon>
        <taxon>Linaceae</taxon>
        <taxon>Linum</taxon>
    </lineage>
</organism>
<keyword evidence="3" id="KW-0653">Protein transport</keyword>
<proteinExistence type="inferred from homology"/>
<comment type="similarity">
    <text evidence="1 3">Belongs to the EXO70 family.</text>
</comment>
<feature type="domain" description="Exocyst complex subunit Exo70 C-terminal" evidence="4">
    <location>
        <begin position="283"/>
        <end position="642"/>
    </location>
</feature>
<dbReference type="GO" id="GO:0000145">
    <property type="term" value="C:exocyst"/>
    <property type="evidence" value="ECO:0007669"/>
    <property type="project" value="InterPro"/>
</dbReference>
<evidence type="ECO:0000259" key="4">
    <source>
        <dbReference type="Pfam" id="PF03081"/>
    </source>
</evidence>
<dbReference type="Pfam" id="PF20669">
    <property type="entry name" value="Exo70_N"/>
    <property type="match status" value="1"/>
</dbReference>
<evidence type="ECO:0000256" key="2">
    <source>
        <dbReference type="ARBA" id="ARBA00022448"/>
    </source>
</evidence>
<dbReference type="InterPro" id="IPR016159">
    <property type="entry name" value="Cullin_repeat-like_dom_sf"/>
</dbReference>
<dbReference type="AlphaFoldDB" id="A0AAV2ELV8"/>
<gene>
    <name evidence="5" type="ORF">LTRI10_LOCUS27831</name>
</gene>
<evidence type="ECO:0000256" key="1">
    <source>
        <dbReference type="ARBA" id="ARBA00006756"/>
    </source>
</evidence>
<dbReference type="Proteomes" id="UP001497516">
    <property type="component" value="Chromosome 5"/>
</dbReference>
<protein>
    <recommendedName>
        <fullName evidence="3">Exocyst subunit Exo70 family protein</fullName>
    </recommendedName>
</protein>
<reference evidence="5 6" key="1">
    <citation type="submission" date="2024-04" db="EMBL/GenBank/DDBJ databases">
        <authorList>
            <person name="Fracassetti M."/>
        </authorList>
    </citation>
    <scope>NUCLEOTIDE SEQUENCE [LARGE SCALE GENOMIC DNA]</scope>
</reference>
<dbReference type="GO" id="GO:0015031">
    <property type="term" value="P:protein transport"/>
    <property type="evidence" value="ECO:0007669"/>
    <property type="project" value="UniProtKB-KW"/>
</dbReference>
<dbReference type="SUPFAM" id="SSF74788">
    <property type="entry name" value="Cullin repeat-like"/>
    <property type="match status" value="1"/>
</dbReference>
<evidence type="ECO:0000313" key="6">
    <source>
        <dbReference type="Proteomes" id="UP001497516"/>
    </source>
</evidence>
<name>A0AAV2ELV8_9ROSI</name>
<keyword evidence="2 3" id="KW-0813">Transport</keyword>
<comment type="function">
    <text evidence="3">Component of the exocyst complex.</text>
</comment>
<dbReference type="InterPro" id="IPR004140">
    <property type="entry name" value="Exo70"/>
</dbReference>
<dbReference type="PANTHER" id="PTHR12542">
    <property type="entry name" value="EXOCYST COMPLEX PROTEIN EXO70"/>
    <property type="match status" value="1"/>
</dbReference>
<keyword evidence="6" id="KW-1185">Reference proteome</keyword>
<sequence length="678" mass="76880">MAEMDSSRNTVLSARSALKASLENSRALTAALHKTGQRVDRIGQSLPRLEAAVRPSPAQKCTFVAIADHVDRAVGPAEAVLKVHGSIQELQKSLVSADPSSDLYAYLSYVKQLEEALKFLANNCGLAIQWLQDMLQFLEDNSVSREPYISNVRKSLRILLELQATERRARFDGGVLIDAFRRLEREFEQLLVANSVPVSLVLCSSKKKPFIAPPALPVAVIEKLQAITERLGASNRLSWITTAYVEVRVSNAKRSLEGIDLTYLVKQVAGSEDVQEVQGWINQWSDHLELIIKNIFEVEFNLSKDVFCKTGSSSDFSTGCFTKIATESGILSFLQFGRKVTECKKDPIKLLKLLDIFAALDNLRGDFNRLFGGTSSLDIRTQTRSLIKSVVDGICEIFWELTDEVSRQRQSLPPSNGSVPRLVSFVTEYCNELLGDKYRPLLEKVVMIHQSWKKEKYHDQLLTSQICCVVKEIGLNLDSWSKAHVDATLSFLFMMNNHCHFSNLRGTKLGDLMGDSWLKAHEQYKEHFMALYLRESWGKVVAILRPDGSQVYSSPAKVPNSDSIKRGYKAFNEAFDYMYQKQSSWVVPDQNLKLRICKLLVQSLVPVYRNYLQNYKLLMEENSSSKKHIRYTAQGLETILSSLFQQKVTKYRRNRHAYWIGKIKDAMTDNFRPTLMAV</sequence>